<evidence type="ECO:0000256" key="3">
    <source>
        <dbReference type="ARBA" id="ARBA00023125"/>
    </source>
</evidence>
<comment type="caution">
    <text evidence="5">The sequence shown here is derived from an EMBL/GenBank/DDBJ whole genome shotgun (WGS) entry which is preliminary data.</text>
</comment>
<protein>
    <submittedName>
        <fullName evidence="5">Restriction endonuclease subunit S</fullName>
    </submittedName>
</protein>
<dbReference type="InterPro" id="IPR044946">
    <property type="entry name" value="Restrct_endonuc_typeI_TRD_sf"/>
</dbReference>
<comment type="similarity">
    <text evidence="1">Belongs to the type-I restriction system S methylase family.</text>
</comment>
<dbReference type="PANTHER" id="PTHR30408:SF12">
    <property type="entry name" value="TYPE I RESTRICTION ENZYME MJAVIII SPECIFICITY SUBUNIT"/>
    <property type="match status" value="1"/>
</dbReference>
<feature type="domain" description="Type I restriction modification DNA specificity" evidence="4">
    <location>
        <begin position="241"/>
        <end position="404"/>
    </location>
</feature>
<gene>
    <name evidence="5" type="ORF">DW105_14745</name>
</gene>
<dbReference type="InterPro" id="IPR052021">
    <property type="entry name" value="Type-I_RS_S_subunit"/>
</dbReference>
<dbReference type="InterPro" id="IPR000055">
    <property type="entry name" value="Restrct_endonuc_typeI_TRD"/>
</dbReference>
<sequence>MERYESYKDSGVAWIGKVPSHWIHFRIKFCLSRSVAGIWGDDEKGNKDDIVCFRVADFDYSKGCLTFDKLTTRNVSAAQLQNRLLHDEDLLIEKSGGGDATPVGRVVRFNYNDKAICSNFIHSISVKERYSSNYLYYYFYGMYANKVNLLYFNQTTGIQNLKVGEYLSQTIYLPTLVEQQAIAAYLDKRCSEIDKAIATQQKRIALLQELKQSIITQAVTQGIHPDVQLKESGVEWIGKVPEHWEIAFLKRYCFIKTGSTPSTKESKFYDSEDINWFTPGDFQSDILFDSNKKISDFARACNACKIFPARSIYMIGIGGTIGKIAVCNEIASANQQINIIIPNRKVYYKYVHYCLTSQKEEIILSANVVTLPIINQDKTGYLLLPIPPLNEQEDIVAYIEYRCKSIDRFISKAKRQIELLQELKQSVITEAITGKIKVC</sequence>
<feature type="domain" description="Type I restriction modification DNA specificity" evidence="4">
    <location>
        <begin position="82"/>
        <end position="195"/>
    </location>
</feature>
<proteinExistence type="inferred from homology"/>
<dbReference type="GO" id="GO:0009307">
    <property type="term" value="P:DNA restriction-modification system"/>
    <property type="evidence" value="ECO:0007669"/>
    <property type="project" value="UniProtKB-KW"/>
</dbReference>
<evidence type="ECO:0000313" key="6">
    <source>
        <dbReference type="Proteomes" id="UP000283958"/>
    </source>
</evidence>
<dbReference type="AlphaFoldDB" id="A0A415DEU0"/>
<keyword evidence="3" id="KW-0238">DNA-binding</keyword>
<accession>A0A415DEU0</accession>
<dbReference type="GO" id="GO:0004519">
    <property type="term" value="F:endonuclease activity"/>
    <property type="evidence" value="ECO:0007669"/>
    <property type="project" value="UniProtKB-KW"/>
</dbReference>
<dbReference type="GO" id="GO:0003677">
    <property type="term" value="F:DNA binding"/>
    <property type="evidence" value="ECO:0007669"/>
    <property type="project" value="UniProtKB-KW"/>
</dbReference>
<dbReference type="RefSeq" id="WP_118327800.1">
    <property type="nucleotide sequence ID" value="NZ_QRMN01000038.1"/>
</dbReference>
<keyword evidence="5" id="KW-0255">Endonuclease</keyword>
<keyword evidence="5" id="KW-0378">Hydrolase</keyword>
<organism evidence="5 6">
    <name type="scientific">Phocaeicola vulgatus</name>
    <name type="common">Bacteroides vulgatus</name>
    <dbReference type="NCBI Taxonomy" id="821"/>
    <lineage>
        <taxon>Bacteria</taxon>
        <taxon>Pseudomonadati</taxon>
        <taxon>Bacteroidota</taxon>
        <taxon>Bacteroidia</taxon>
        <taxon>Bacteroidales</taxon>
        <taxon>Bacteroidaceae</taxon>
        <taxon>Phocaeicola</taxon>
    </lineage>
</organism>
<dbReference type="Pfam" id="PF01420">
    <property type="entry name" value="Methylase_S"/>
    <property type="match status" value="2"/>
</dbReference>
<dbReference type="Proteomes" id="UP000283958">
    <property type="component" value="Unassembled WGS sequence"/>
</dbReference>
<dbReference type="Gene3D" id="1.10.287.1120">
    <property type="entry name" value="Bipartite methylase S protein"/>
    <property type="match status" value="1"/>
</dbReference>
<keyword evidence="5" id="KW-0540">Nuclease</keyword>
<evidence type="ECO:0000256" key="1">
    <source>
        <dbReference type="ARBA" id="ARBA00010923"/>
    </source>
</evidence>
<dbReference type="CDD" id="cd17290">
    <property type="entry name" value="RMtype1_S_AleSS8ORF2795P_TRD1-CR1_like"/>
    <property type="match status" value="1"/>
</dbReference>
<dbReference type="Gene3D" id="3.90.220.20">
    <property type="entry name" value="DNA methylase specificity domains"/>
    <property type="match status" value="2"/>
</dbReference>
<name>A0A415DEU0_PHOVU</name>
<dbReference type="EMBL" id="QRMN01000038">
    <property type="protein sequence ID" value="RHJ74602.1"/>
    <property type="molecule type" value="Genomic_DNA"/>
</dbReference>
<dbReference type="PANTHER" id="PTHR30408">
    <property type="entry name" value="TYPE-1 RESTRICTION ENZYME ECOKI SPECIFICITY PROTEIN"/>
    <property type="match status" value="1"/>
</dbReference>
<keyword evidence="2" id="KW-0680">Restriction system</keyword>
<dbReference type="SUPFAM" id="SSF116734">
    <property type="entry name" value="DNA methylase specificity domain"/>
    <property type="match status" value="2"/>
</dbReference>
<reference evidence="5 6" key="1">
    <citation type="submission" date="2018-08" db="EMBL/GenBank/DDBJ databases">
        <title>A genome reference for cultivated species of the human gut microbiota.</title>
        <authorList>
            <person name="Zou Y."/>
            <person name="Xue W."/>
            <person name="Luo G."/>
        </authorList>
    </citation>
    <scope>NUCLEOTIDE SEQUENCE [LARGE SCALE GENOMIC DNA]</scope>
    <source>
        <strain evidence="5 6">AM09-18</strain>
    </source>
</reference>
<evidence type="ECO:0000313" key="5">
    <source>
        <dbReference type="EMBL" id="RHJ74602.1"/>
    </source>
</evidence>
<evidence type="ECO:0000256" key="2">
    <source>
        <dbReference type="ARBA" id="ARBA00022747"/>
    </source>
</evidence>
<evidence type="ECO:0000259" key="4">
    <source>
        <dbReference type="Pfam" id="PF01420"/>
    </source>
</evidence>